<evidence type="ECO:0000313" key="4">
    <source>
        <dbReference type="EMBL" id="CAK7273099.1"/>
    </source>
</evidence>
<feature type="region of interest" description="Disordered" evidence="2">
    <location>
        <begin position="48"/>
        <end position="126"/>
    </location>
</feature>
<comment type="caution">
    <text evidence="4">The sequence shown here is derived from an EMBL/GenBank/DDBJ whole genome shotgun (WGS) entry which is preliminary data.</text>
</comment>
<sequence>MHRRGHRKSRNGCIECKRRHMKCDESRPRCANCTTVQRICEYADSQGSARKADAASPVTSSAVATPASPEHAASTPAETSETTRSAEENGTPAFSPASAPSQLQTPPQSSSPQNPRNRSAVLDAGDHDEPVNVTHAELALHFSMATMLPELDANLAETGTKIVKGEAVKSPFLLYECMAISARHLSILRPERYSFFLRQSVQLQTRAIAMYNATTLDESNSVASVLFSAILNRHALVDVLANRDGDFSSFLDRFVHSILLQKGIRVVFNEASPQLLESELQPIMNWATPDRDTVTVGHHCDELRRLISLTSALDPVGKEACRRAVHFLQLAFDNVANPTPGKSAYQIAYVWGIYLPDEFCALLKSRKPEAVAVMAWYAALLHQSRNTWQVGDAGVFILNSISEFLGPEWAHWLEWPFSVLRDGLR</sequence>
<evidence type="ECO:0000313" key="5">
    <source>
        <dbReference type="Proteomes" id="UP001642502"/>
    </source>
</evidence>
<accession>A0ABP0DXT9</accession>
<dbReference type="SUPFAM" id="SSF57701">
    <property type="entry name" value="Zn2/Cys6 DNA-binding domain"/>
    <property type="match status" value="1"/>
</dbReference>
<feature type="compositionally biased region" description="Low complexity" evidence="2">
    <location>
        <begin position="95"/>
        <end position="119"/>
    </location>
</feature>
<dbReference type="PROSITE" id="PS00463">
    <property type="entry name" value="ZN2_CY6_FUNGAL_1"/>
    <property type="match status" value="1"/>
</dbReference>
<dbReference type="InterPro" id="IPR001138">
    <property type="entry name" value="Zn2Cys6_DnaBD"/>
</dbReference>
<evidence type="ECO:0000256" key="1">
    <source>
        <dbReference type="ARBA" id="ARBA00023242"/>
    </source>
</evidence>
<gene>
    <name evidence="4" type="ORF">SEPCBS119000_005470</name>
</gene>
<keyword evidence="1" id="KW-0539">Nucleus</keyword>
<name>A0ABP0DXT9_9PEZI</name>
<reference evidence="4 5" key="1">
    <citation type="submission" date="2024-01" db="EMBL/GenBank/DDBJ databases">
        <authorList>
            <person name="Allen C."/>
            <person name="Tagirdzhanova G."/>
        </authorList>
    </citation>
    <scope>NUCLEOTIDE SEQUENCE [LARGE SCALE GENOMIC DNA]</scope>
    <source>
        <strain evidence="4 5">CBS 119000</strain>
    </source>
</reference>
<feature type="domain" description="Zn(2)-C6 fungal-type" evidence="3">
    <location>
        <begin position="12"/>
        <end position="42"/>
    </location>
</feature>
<protein>
    <recommendedName>
        <fullName evidence="3">Zn(2)-C6 fungal-type domain-containing protein</fullName>
    </recommendedName>
</protein>
<feature type="compositionally biased region" description="Low complexity" evidence="2">
    <location>
        <begin position="54"/>
        <end position="83"/>
    </location>
</feature>
<dbReference type="CDD" id="cd00067">
    <property type="entry name" value="GAL4"/>
    <property type="match status" value="1"/>
</dbReference>
<evidence type="ECO:0000256" key="2">
    <source>
        <dbReference type="SAM" id="MobiDB-lite"/>
    </source>
</evidence>
<dbReference type="Pfam" id="PF00172">
    <property type="entry name" value="Zn_clus"/>
    <property type="match status" value="1"/>
</dbReference>
<dbReference type="InterPro" id="IPR053157">
    <property type="entry name" value="Sterol_Uptake_Regulator"/>
</dbReference>
<dbReference type="PANTHER" id="PTHR47784">
    <property type="entry name" value="STEROL UPTAKE CONTROL PROTEIN 2"/>
    <property type="match status" value="1"/>
</dbReference>
<dbReference type="SMART" id="SM00066">
    <property type="entry name" value="GAL4"/>
    <property type="match status" value="1"/>
</dbReference>
<evidence type="ECO:0000259" key="3">
    <source>
        <dbReference type="PROSITE" id="PS50048"/>
    </source>
</evidence>
<dbReference type="Gene3D" id="4.10.240.10">
    <property type="entry name" value="Zn(2)-C6 fungal-type DNA-binding domain"/>
    <property type="match status" value="1"/>
</dbReference>
<dbReference type="InterPro" id="IPR036864">
    <property type="entry name" value="Zn2-C6_fun-type_DNA-bd_sf"/>
</dbReference>
<dbReference type="Proteomes" id="UP001642502">
    <property type="component" value="Unassembled WGS sequence"/>
</dbReference>
<organism evidence="4 5">
    <name type="scientific">Sporothrix epigloea</name>
    <dbReference type="NCBI Taxonomy" id="1892477"/>
    <lineage>
        <taxon>Eukaryota</taxon>
        <taxon>Fungi</taxon>
        <taxon>Dikarya</taxon>
        <taxon>Ascomycota</taxon>
        <taxon>Pezizomycotina</taxon>
        <taxon>Sordariomycetes</taxon>
        <taxon>Sordariomycetidae</taxon>
        <taxon>Ophiostomatales</taxon>
        <taxon>Ophiostomataceae</taxon>
        <taxon>Sporothrix</taxon>
    </lineage>
</organism>
<dbReference type="EMBL" id="CAWUON010000104">
    <property type="protein sequence ID" value="CAK7273099.1"/>
    <property type="molecule type" value="Genomic_DNA"/>
</dbReference>
<keyword evidence="5" id="KW-1185">Reference proteome</keyword>
<dbReference type="PANTHER" id="PTHR47784:SF4">
    <property type="entry name" value="ZN(II)2CYS6 TRANSCRIPTION FACTOR (EUROFUNG)"/>
    <property type="match status" value="1"/>
</dbReference>
<dbReference type="PROSITE" id="PS50048">
    <property type="entry name" value="ZN2_CY6_FUNGAL_2"/>
    <property type="match status" value="1"/>
</dbReference>
<proteinExistence type="predicted"/>